<feature type="compositionally biased region" description="Low complexity" evidence="1">
    <location>
        <begin position="155"/>
        <end position="182"/>
    </location>
</feature>
<reference evidence="2 3" key="1">
    <citation type="submission" date="2015-09" db="EMBL/GenBank/DDBJ databases">
        <title>Sorangium comparison.</title>
        <authorList>
            <person name="Zaburannyi N."/>
            <person name="Bunk B."/>
            <person name="Overmann J."/>
            <person name="Mueller R."/>
        </authorList>
    </citation>
    <scope>NUCLEOTIDE SEQUENCE [LARGE SCALE GENOMIC DNA]</scope>
    <source>
        <strain evidence="2 3">So ceGT47</strain>
    </source>
</reference>
<feature type="region of interest" description="Disordered" evidence="1">
    <location>
        <begin position="152"/>
        <end position="191"/>
    </location>
</feature>
<organism evidence="2 3">
    <name type="scientific">Sorangium cellulosum</name>
    <name type="common">Polyangium cellulosum</name>
    <dbReference type="NCBI Taxonomy" id="56"/>
    <lineage>
        <taxon>Bacteria</taxon>
        <taxon>Pseudomonadati</taxon>
        <taxon>Myxococcota</taxon>
        <taxon>Polyangia</taxon>
        <taxon>Polyangiales</taxon>
        <taxon>Polyangiaceae</taxon>
        <taxon>Sorangium</taxon>
    </lineage>
</organism>
<dbReference type="RefSeq" id="WP_129355432.1">
    <property type="nucleotide sequence ID" value="NZ_CP012670.1"/>
</dbReference>
<accession>A0A4V0NET4</accession>
<name>A0A4V0NET4_SORCE</name>
<dbReference type="OrthoDB" id="5515707at2"/>
<proteinExistence type="predicted"/>
<protein>
    <submittedName>
        <fullName evidence="2">Uncharacterized protein</fullName>
    </submittedName>
</protein>
<sequence>MPTSTRIDTTELELATAKARKKIDEAFALLAPYLVVLNEAERAAMPRARDGFEQATRSLCRAMADHPAVAAAAGFESEAVLEDLNNLDVIRPFFERVEELWQRLADSRLAWAAEAWSPALVAYGVAKAASDVNPALRTVTAPLAKIFATRRARGAEPGQAPQPVPGAAAPGAAAPGAGASPVAGPPATPRP</sequence>
<dbReference type="AlphaFoldDB" id="A0A4V0NET4"/>
<dbReference type="Proteomes" id="UP000295781">
    <property type="component" value="Chromosome"/>
</dbReference>
<dbReference type="EMBL" id="CP012670">
    <property type="protein sequence ID" value="AUX27282.1"/>
    <property type="molecule type" value="Genomic_DNA"/>
</dbReference>
<evidence type="ECO:0000313" key="2">
    <source>
        <dbReference type="EMBL" id="AUX27282.1"/>
    </source>
</evidence>
<evidence type="ECO:0000313" key="3">
    <source>
        <dbReference type="Proteomes" id="UP000295781"/>
    </source>
</evidence>
<gene>
    <name evidence="2" type="ORF">SOCEGT47_078660</name>
</gene>
<evidence type="ECO:0000256" key="1">
    <source>
        <dbReference type="SAM" id="MobiDB-lite"/>
    </source>
</evidence>